<keyword evidence="4 5" id="KW-0413">Isomerase</keyword>
<dbReference type="HAMAP" id="MF_01080">
    <property type="entry name" value="TruB_bact"/>
    <property type="match status" value="1"/>
</dbReference>
<dbReference type="InterPro" id="IPR020103">
    <property type="entry name" value="PsdUridine_synth_cat_dom_sf"/>
</dbReference>
<dbReference type="InterPro" id="IPR002501">
    <property type="entry name" value="PsdUridine_synth_N"/>
</dbReference>
<dbReference type="NCBIfam" id="TIGR00431">
    <property type="entry name" value="TruB"/>
    <property type="match status" value="1"/>
</dbReference>
<reference evidence="9 10" key="1">
    <citation type="submission" date="2020-05" db="EMBL/GenBank/DDBJ databases">
        <title>MicrobeNet Type strains.</title>
        <authorList>
            <person name="Nicholson A.C."/>
        </authorList>
    </citation>
    <scope>NUCLEOTIDE SEQUENCE [LARGE SCALE GENOMIC DNA]</scope>
    <source>
        <strain evidence="9 10">CCUG 46604</strain>
    </source>
</reference>
<evidence type="ECO:0000256" key="4">
    <source>
        <dbReference type="ARBA" id="ARBA00023235"/>
    </source>
</evidence>
<dbReference type="Gene3D" id="3.30.2350.10">
    <property type="entry name" value="Pseudouridine synthase"/>
    <property type="match status" value="1"/>
</dbReference>
<dbReference type="GO" id="GO:0160148">
    <property type="term" value="F:tRNA pseudouridine(55) synthase activity"/>
    <property type="evidence" value="ECO:0007669"/>
    <property type="project" value="UniProtKB-EC"/>
</dbReference>
<dbReference type="EC" id="5.4.99.25" evidence="5"/>
<organism evidence="9 10">
    <name type="scientific">Brevibacterium luteolum</name>
    <dbReference type="NCBI Taxonomy" id="199591"/>
    <lineage>
        <taxon>Bacteria</taxon>
        <taxon>Bacillati</taxon>
        <taxon>Actinomycetota</taxon>
        <taxon>Actinomycetes</taxon>
        <taxon>Micrococcales</taxon>
        <taxon>Brevibacteriaceae</taxon>
        <taxon>Brevibacterium</taxon>
    </lineage>
</organism>
<comment type="caution">
    <text evidence="9">The sequence shown here is derived from an EMBL/GenBank/DDBJ whole genome shotgun (WGS) entry which is preliminary data.</text>
</comment>
<dbReference type="SUPFAM" id="SSF55120">
    <property type="entry name" value="Pseudouridine synthase"/>
    <property type="match status" value="1"/>
</dbReference>
<comment type="function">
    <text evidence="5">Responsible for synthesis of pseudouridine from uracil-55 in the psi GC loop of transfer RNAs.</text>
</comment>
<dbReference type="Pfam" id="PF01509">
    <property type="entry name" value="TruB_N"/>
    <property type="match status" value="1"/>
</dbReference>
<evidence type="ECO:0000313" key="9">
    <source>
        <dbReference type="EMBL" id="NNG78365.1"/>
    </source>
</evidence>
<feature type="domain" description="tRNA pseudouridine synthase II TruB subfamily 2 C-terminal" evidence="7">
    <location>
        <begin position="262"/>
        <end position="315"/>
    </location>
</feature>
<dbReference type="Proteomes" id="UP000549517">
    <property type="component" value="Unassembled WGS sequence"/>
</dbReference>
<keyword evidence="3 5" id="KW-0819">tRNA processing</keyword>
<comment type="catalytic activity">
    <reaction evidence="1 5">
        <text>uridine(55) in tRNA = pseudouridine(55) in tRNA</text>
        <dbReference type="Rhea" id="RHEA:42532"/>
        <dbReference type="Rhea" id="RHEA-COMP:10101"/>
        <dbReference type="Rhea" id="RHEA-COMP:10102"/>
        <dbReference type="ChEBI" id="CHEBI:65314"/>
        <dbReference type="ChEBI" id="CHEBI:65315"/>
        <dbReference type="EC" id="5.4.99.25"/>
    </reaction>
</comment>
<dbReference type="InterPro" id="IPR015225">
    <property type="entry name" value="tRNA_psdUridine_synth_fam2_C"/>
</dbReference>
<name>A0A849AR49_9MICO</name>
<sequence length="322" mass="33864">MSAERPETPFMAKRTDSPVNGILIIDKPTGMSSHAVVSRLRRWYGTRRVGHAGTLDPMATGVLVAGLGRGTKLLTYLIGLDKTYTATIRLGASTPSDDADSAADRFADPAALAAVTDEQIHAGVDSMRGPIEQVPSAVSAIKVDGKRAYQLVRAGTDVQLAARPVTITGFDIHDIRRHLDTDPPAIDLDVTVSCTSGTYIRALARDLGAGLGVYGHLTALRRTHVGPFELPGHQLPDDLTTPEAVQPPVPIDLATAAAQVLPVRDLTAEESRALLSGQFIDPATASGPGPWAGICSGELIAVIERRGEKLKTAAGIAQQPPA</sequence>
<dbReference type="PANTHER" id="PTHR13767:SF2">
    <property type="entry name" value="PSEUDOURIDYLATE SYNTHASE TRUB1"/>
    <property type="match status" value="1"/>
</dbReference>
<feature type="active site" description="Nucleophile" evidence="5">
    <location>
        <position position="56"/>
    </location>
</feature>
<dbReference type="AlphaFoldDB" id="A0A849AR49"/>
<comment type="similarity">
    <text evidence="2 5">Belongs to the pseudouridine synthase TruB family. Type 1 subfamily.</text>
</comment>
<dbReference type="GO" id="GO:0003723">
    <property type="term" value="F:RNA binding"/>
    <property type="evidence" value="ECO:0007669"/>
    <property type="project" value="InterPro"/>
</dbReference>
<proteinExistence type="inferred from homology"/>
<protein>
    <recommendedName>
        <fullName evidence="5">tRNA pseudouridine synthase B</fullName>
        <ecNumber evidence="5">5.4.99.25</ecNumber>
    </recommendedName>
    <alternativeName>
        <fullName evidence="5">tRNA pseudouridine(55) synthase</fullName>
        <shortName evidence="5">Psi55 synthase</shortName>
    </alternativeName>
    <alternativeName>
        <fullName evidence="5">tRNA pseudouridylate synthase</fullName>
    </alternativeName>
    <alternativeName>
        <fullName evidence="5">tRNA-uridine isomerase</fullName>
    </alternativeName>
</protein>
<evidence type="ECO:0000259" key="8">
    <source>
        <dbReference type="Pfam" id="PF16198"/>
    </source>
</evidence>
<dbReference type="RefSeq" id="WP_170273444.1">
    <property type="nucleotide sequence ID" value="NZ_BAAAKH010000002.1"/>
</dbReference>
<dbReference type="InterPro" id="IPR032819">
    <property type="entry name" value="TruB_C"/>
</dbReference>
<evidence type="ECO:0000256" key="2">
    <source>
        <dbReference type="ARBA" id="ARBA00005642"/>
    </source>
</evidence>
<evidence type="ECO:0000259" key="7">
    <source>
        <dbReference type="Pfam" id="PF09142"/>
    </source>
</evidence>
<dbReference type="CDD" id="cd02573">
    <property type="entry name" value="PseudoU_synth_EcTruB"/>
    <property type="match status" value="1"/>
</dbReference>
<evidence type="ECO:0000259" key="6">
    <source>
        <dbReference type="Pfam" id="PF01509"/>
    </source>
</evidence>
<evidence type="ECO:0000256" key="1">
    <source>
        <dbReference type="ARBA" id="ARBA00000385"/>
    </source>
</evidence>
<accession>A0A849AR49</accession>
<dbReference type="Pfam" id="PF09142">
    <property type="entry name" value="TruB_C"/>
    <property type="match status" value="1"/>
</dbReference>
<evidence type="ECO:0000313" key="10">
    <source>
        <dbReference type="Proteomes" id="UP000549517"/>
    </source>
</evidence>
<dbReference type="Pfam" id="PF16198">
    <property type="entry name" value="TruB_C_2"/>
    <property type="match status" value="1"/>
</dbReference>
<feature type="domain" description="tRNA pseudouridylate synthase B C-terminal" evidence="8">
    <location>
        <begin position="201"/>
        <end position="230"/>
    </location>
</feature>
<gene>
    <name evidence="5 9" type="primary">truB</name>
    <name evidence="9" type="ORF">HLA91_03115</name>
</gene>
<evidence type="ECO:0000256" key="5">
    <source>
        <dbReference type="HAMAP-Rule" id="MF_01080"/>
    </source>
</evidence>
<feature type="domain" description="Pseudouridine synthase II N-terminal" evidence="6">
    <location>
        <begin position="41"/>
        <end position="200"/>
    </location>
</feature>
<dbReference type="EMBL" id="JABEMC010000001">
    <property type="protein sequence ID" value="NNG78365.1"/>
    <property type="molecule type" value="Genomic_DNA"/>
</dbReference>
<dbReference type="InterPro" id="IPR036974">
    <property type="entry name" value="PUA_sf"/>
</dbReference>
<evidence type="ECO:0000256" key="3">
    <source>
        <dbReference type="ARBA" id="ARBA00022694"/>
    </source>
</evidence>
<dbReference type="Gene3D" id="2.30.130.10">
    <property type="entry name" value="PUA domain"/>
    <property type="match status" value="1"/>
</dbReference>
<dbReference type="GO" id="GO:1990481">
    <property type="term" value="P:mRNA pseudouridine synthesis"/>
    <property type="evidence" value="ECO:0007669"/>
    <property type="project" value="TreeGrafter"/>
</dbReference>
<dbReference type="InterPro" id="IPR014780">
    <property type="entry name" value="tRNA_psdUridine_synth_TruB"/>
</dbReference>
<dbReference type="GO" id="GO:0031119">
    <property type="term" value="P:tRNA pseudouridine synthesis"/>
    <property type="evidence" value="ECO:0007669"/>
    <property type="project" value="UniProtKB-UniRule"/>
</dbReference>
<dbReference type="PANTHER" id="PTHR13767">
    <property type="entry name" value="TRNA-PSEUDOURIDINE SYNTHASE"/>
    <property type="match status" value="1"/>
</dbReference>